<keyword evidence="1" id="KW-1133">Transmembrane helix</keyword>
<gene>
    <name evidence="2" type="ORF">SAMN05421720_1125</name>
</gene>
<dbReference type="Proteomes" id="UP000199412">
    <property type="component" value="Unassembled WGS sequence"/>
</dbReference>
<sequence length="191" mass="20288">MDLFTLLKFGHLVGVILFGAGLLATFVVERQALMALDATRLTEALRYALRFNTVLTLPGAGVIAVTGTSLIIVAGYWVPDHPWIAVMAGLFLVQAGEITALGRVRTRRAWSRARAALAPDITLAKDGRTQVLSPGFRATHVLNLPVFGLIVFCGAVRPESWLVLLAAGSMALGVAAALTRSVDPSRQTSPA</sequence>
<keyword evidence="1" id="KW-0472">Membrane</keyword>
<evidence type="ECO:0000256" key="1">
    <source>
        <dbReference type="SAM" id="Phobius"/>
    </source>
</evidence>
<dbReference type="InterPro" id="IPR018729">
    <property type="entry name" value="DUF2269_transmembrane"/>
</dbReference>
<name>A0A1G7FNN3_9PROT</name>
<dbReference type="Pfam" id="PF10027">
    <property type="entry name" value="DUF2269"/>
    <property type="match status" value="1"/>
</dbReference>
<keyword evidence="1" id="KW-0812">Transmembrane</keyword>
<accession>A0A1G7FNN3</accession>
<feature type="transmembrane region" description="Helical" evidence="1">
    <location>
        <begin position="83"/>
        <end position="104"/>
    </location>
</feature>
<protein>
    <submittedName>
        <fullName evidence="2">Predicted integral membrane protein</fullName>
    </submittedName>
</protein>
<dbReference type="RefSeq" id="WP_092787412.1">
    <property type="nucleotide sequence ID" value="NZ_FNAP01000012.1"/>
</dbReference>
<proteinExistence type="predicted"/>
<keyword evidence="3" id="KW-1185">Reference proteome</keyword>
<feature type="transmembrane region" description="Helical" evidence="1">
    <location>
        <begin position="49"/>
        <end position="77"/>
    </location>
</feature>
<organism evidence="2 3">
    <name type="scientific">Rhodospira trueperi</name>
    <dbReference type="NCBI Taxonomy" id="69960"/>
    <lineage>
        <taxon>Bacteria</taxon>
        <taxon>Pseudomonadati</taxon>
        <taxon>Pseudomonadota</taxon>
        <taxon>Alphaproteobacteria</taxon>
        <taxon>Rhodospirillales</taxon>
        <taxon>Rhodospirillaceae</taxon>
        <taxon>Rhodospira</taxon>
    </lineage>
</organism>
<dbReference type="EMBL" id="FNAP01000012">
    <property type="protein sequence ID" value="SDE77547.1"/>
    <property type="molecule type" value="Genomic_DNA"/>
</dbReference>
<reference evidence="2 3" key="1">
    <citation type="submission" date="2016-10" db="EMBL/GenBank/DDBJ databases">
        <authorList>
            <person name="de Groot N.N."/>
        </authorList>
    </citation>
    <scope>NUCLEOTIDE SEQUENCE [LARGE SCALE GENOMIC DNA]</scope>
    <source>
        <strain evidence="2 3">ATCC 700224</strain>
    </source>
</reference>
<feature type="transmembrane region" description="Helical" evidence="1">
    <location>
        <begin position="6"/>
        <end position="28"/>
    </location>
</feature>
<evidence type="ECO:0000313" key="3">
    <source>
        <dbReference type="Proteomes" id="UP000199412"/>
    </source>
</evidence>
<evidence type="ECO:0000313" key="2">
    <source>
        <dbReference type="EMBL" id="SDE77547.1"/>
    </source>
</evidence>
<dbReference type="AlphaFoldDB" id="A0A1G7FNN3"/>
<feature type="transmembrane region" description="Helical" evidence="1">
    <location>
        <begin position="161"/>
        <end position="179"/>
    </location>
</feature>